<proteinExistence type="predicted"/>
<evidence type="ECO:0000313" key="1">
    <source>
        <dbReference type="EMBL" id="QHT89500.1"/>
    </source>
</evidence>
<organism evidence="1">
    <name type="scientific">viral metagenome</name>
    <dbReference type="NCBI Taxonomy" id="1070528"/>
    <lineage>
        <taxon>unclassified sequences</taxon>
        <taxon>metagenomes</taxon>
        <taxon>organismal metagenomes</taxon>
    </lineage>
</organism>
<dbReference type="AlphaFoldDB" id="A0A6C0IA74"/>
<sequence length="299" mass="35597">MFINNFCVDIILSISSSLFINNLRSFILLDKSIYSHKYAILKNNKDIIKYMLYDTATPYYYVIFDNTYANINANLYDYRYNDKELYAAANTLSYYVINKVVRKEVAEIYLLNIFVRTKNKNYSSYRGNENIAIHKIKNKRIRLCCKLFGSIFNYNWEYSNINLYDLFNVIYCIVYKRYDNIYDVLYNMKIHKSLEPIKTMQILIGYENDITANINNANNANYIMIGIYKYTILYIIYDYLENIQDYIIKTKFNLLIHVIVDKCIEIKGFLIENNYLPNKLKLLVLAKINKVYNIFATAT</sequence>
<reference evidence="1" key="1">
    <citation type="journal article" date="2020" name="Nature">
        <title>Giant virus diversity and host interactions through global metagenomics.</title>
        <authorList>
            <person name="Schulz F."/>
            <person name="Roux S."/>
            <person name="Paez-Espino D."/>
            <person name="Jungbluth S."/>
            <person name="Walsh D.A."/>
            <person name="Denef V.J."/>
            <person name="McMahon K.D."/>
            <person name="Konstantinidis K.T."/>
            <person name="Eloe-Fadrosh E.A."/>
            <person name="Kyrpides N.C."/>
            <person name="Woyke T."/>
        </authorList>
    </citation>
    <scope>NUCLEOTIDE SEQUENCE</scope>
    <source>
        <strain evidence="1">GVMAG-M-3300023184-60</strain>
    </source>
</reference>
<name>A0A6C0IA74_9ZZZZ</name>
<dbReference type="EMBL" id="MN740141">
    <property type="protein sequence ID" value="QHT89500.1"/>
    <property type="molecule type" value="Genomic_DNA"/>
</dbReference>
<protein>
    <submittedName>
        <fullName evidence="1">Uncharacterized protein</fullName>
    </submittedName>
</protein>
<accession>A0A6C0IA74</accession>